<evidence type="ECO:0000313" key="3">
    <source>
        <dbReference type="Proteomes" id="UP000231019"/>
    </source>
</evidence>
<sequence length="61" mass="6412">MAHSGRGVKPGTKNALKAPNERATQAGRINSALLDKAKARADADGIKLRDVLEAALRAYLA</sequence>
<protein>
    <submittedName>
        <fullName evidence="2">Uncharacterized protein</fullName>
    </submittedName>
</protein>
<evidence type="ECO:0000313" key="2">
    <source>
        <dbReference type="EMBL" id="PIW18015.1"/>
    </source>
</evidence>
<dbReference type="Proteomes" id="UP000231019">
    <property type="component" value="Unassembled WGS sequence"/>
</dbReference>
<evidence type="ECO:0000256" key="1">
    <source>
        <dbReference type="SAM" id="MobiDB-lite"/>
    </source>
</evidence>
<reference evidence="2 3" key="1">
    <citation type="submission" date="2017-09" db="EMBL/GenBank/DDBJ databases">
        <title>Depth-based differentiation of microbial function through sediment-hosted aquifers and enrichment of novel symbionts in the deep terrestrial subsurface.</title>
        <authorList>
            <person name="Probst A.J."/>
            <person name="Ladd B."/>
            <person name="Jarett J.K."/>
            <person name="Geller-Mcgrath D.E."/>
            <person name="Sieber C.M."/>
            <person name="Emerson J.B."/>
            <person name="Anantharaman K."/>
            <person name="Thomas B.C."/>
            <person name="Malmstrom R."/>
            <person name="Stieglmeier M."/>
            <person name="Klingl A."/>
            <person name="Woyke T."/>
            <person name="Ryan C.M."/>
            <person name="Banfield J.F."/>
        </authorList>
    </citation>
    <scope>NUCLEOTIDE SEQUENCE [LARGE SCALE GENOMIC DNA]</scope>
    <source>
        <strain evidence="2">CG17_big_fil_post_rev_8_21_14_2_50_48_46</strain>
    </source>
</reference>
<gene>
    <name evidence="2" type="ORF">COW36_06640</name>
</gene>
<comment type="caution">
    <text evidence="2">The sequence shown here is derived from an EMBL/GenBank/DDBJ whole genome shotgun (WGS) entry which is preliminary data.</text>
</comment>
<name>A0A2M7G7J2_9BACT</name>
<feature type="region of interest" description="Disordered" evidence="1">
    <location>
        <begin position="1"/>
        <end position="29"/>
    </location>
</feature>
<dbReference type="AlphaFoldDB" id="A0A2M7G7J2"/>
<proteinExistence type="predicted"/>
<dbReference type="EMBL" id="PFFQ01000016">
    <property type="protein sequence ID" value="PIW18015.1"/>
    <property type="molecule type" value="Genomic_DNA"/>
</dbReference>
<accession>A0A2M7G7J2</accession>
<organism evidence="2 3">
    <name type="scientific">bacterium (Candidatus Blackallbacteria) CG17_big_fil_post_rev_8_21_14_2_50_48_46</name>
    <dbReference type="NCBI Taxonomy" id="2014261"/>
    <lineage>
        <taxon>Bacteria</taxon>
        <taxon>Candidatus Blackallbacteria</taxon>
    </lineage>
</organism>